<sequence length="396" mass="45231">MPFNKHILDNANQSFIDAHLKTDISLLALKKPSLAHVSIHEIIEQIQSKIKCEKKLPTWYHTKNIYYPKKLSIEQSSSELTAAYKADLMQGKRLIDLTGGFGVDSLYFSKTFESVIHCEINEELSAIVSHNFKQLSVDNVETVAIDGLEYLKKTTVSFDAIYVDPARRDDIKGKVFKLSDCFPDVVAHLDLLFSHSDHILIKTSPMLDVKAGMRELSHIKEIHVVAVHNEVKELLWLLQRKITTQPLVKTINIKKSGEEHFSFSLADEAETTPRYSVPKQYLYEPNSAIMKAGAFNMIWTSYHLEKLHPHTHLYTSDELVDFPGRVFHIKEVLPNERKFLKKKLKNLKANVTVRNYPESVAAVRKKIGIKDGGDTFLFFTTNKEGKKIVLICEKVI</sequence>
<proteinExistence type="predicted"/>
<evidence type="ECO:0000313" key="3">
    <source>
        <dbReference type="EMBL" id="MFD0861899.1"/>
    </source>
</evidence>
<keyword evidence="4" id="KW-1185">Reference proteome</keyword>
<gene>
    <name evidence="3" type="ORF">ACFQ1M_06750</name>
</gene>
<name>A0ABW3CVV9_9FLAO</name>
<dbReference type="InterPro" id="IPR054168">
    <property type="entry name" value="PG_1098_Fer"/>
</dbReference>
<dbReference type="Proteomes" id="UP001596978">
    <property type="component" value="Unassembled WGS sequence"/>
</dbReference>
<dbReference type="CDD" id="cd02440">
    <property type="entry name" value="AdoMet_MTases"/>
    <property type="match status" value="1"/>
</dbReference>
<keyword evidence="3" id="KW-0808">Transferase</keyword>
<dbReference type="GO" id="GO:0008168">
    <property type="term" value="F:methyltransferase activity"/>
    <property type="evidence" value="ECO:0007669"/>
    <property type="project" value="UniProtKB-KW"/>
</dbReference>
<dbReference type="EMBL" id="JBHTJH010000004">
    <property type="protein sequence ID" value="MFD0861899.1"/>
    <property type="molecule type" value="Genomic_DNA"/>
</dbReference>
<dbReference type="Pfam" id="PF18096">
    <property type="entry name" value="Thump_like"/>
    <property type="match status" value="1"/>
</dbReference>
<feature type="domain" description="THUMP-like" evidence="1">
    <location>
        <begin position="324"/>
        <end position="394"/>
    </location>
</feature>
<evidence type="ECO:0000259" key="2">
    <source>
        <dbReference type="Pfam" id="PF22013"/>
    </source>
</evidence>
<protein>
    <submittedName>
        <fullName evidence="3">Class I SAM-dependent methyltransferase</fullName>
    </submittedName>
</protein>
<accession>A0ABW3CVV9</accession>
<evidence type="ECO:0000259" key="1">
    <source>
        <dbReference type="Pfam" id="PF18096"/>
    </source>
</evidence>
<comment type="caution">
    <text evidence="3">The sequence shown here is derived from an EMBL/GenBank/DDBJ whole genome shotgun (WGS) entry which is preliminary data.</text>
</comment>
<evidence type="ECO:0000313" key="4">
    <source>
        <dbReference type="Proteomes" id="UP001596978"/>
    </source>
</evidence>
<dbReference type="InterPro" id="IPR029063">
    <property type="entry name" value="SAM-dependent_MTases_sf"/>
</dbReference>
<organism evidence="3 4">
    <name type="scientific">Sungkyunkwania multivorans</name>
    <dbReference type="NCBI Taxonomy" id="1173618"/>
    <lineage>
        <taxon>Bacteria</taxon>
        <taxon>Pseudomonadati</taxon>
        <taxon>Bacteroidota</taxon>
        <taxon>Flavobacteriia</taxon>
        <taxon>Flavobacteriales</taxon>
        <taxon>Flavobacteriaceae</taxon>
        <taxon>Sungkyunkwania</taxon>
    </lineage>
</organism>
<reference evidence="4" key="1">
    <citation type="journal article" date="2019" name="Int. J. Syst. Evol. Microbiol.">
        <title>The Global Catalogue of Microorganisms (GCM) 10K type strain sequencing project: providing services to taxonomists for standard genome sequencing and annotation.</title>
        <authorList>
            <consortium name="The Broad Institute Genomics Platform"/>
            <consortium name="The Broad Institute Genome Sequencing Center for Infectious Disease"/>
            <person name="Wu L."/>
            <person name="Ma J."/>
        </authorList>
    </citation>
    <scope>NUCLEOTIDE SEQUENCE [LARGE SCALE GENOMIC DNA]</scope>
    <source>
        <strain evidence="4">CCUG 62952</strain>
    </source>
</reference>
<dbReference type="SUPFAM" id="SSF53335">
    <property type="entry name" value="S-adenosyl-L-methionine-dependent methyltransferases"/>
    <property type="match status" value="1"/>
</dbReference>
<dbReference type="GO" id="GO:0032259">
    <property type="term" value="P:methylation"/>
    <property type="evidence" value="ECO:0007669"/>
    <property type="project" value="UniProtKB-KW"/>
</dbReference>
<dbReference type="InterPro" id="IPR041497">
    <property type="entry name" value="Thump-like"/>
</dbReference>
<dbReference type="Gene3D" id="1.10.10.1110">
    <property type="entry name" value="Methyltransferase PG1098, N-terminal domain"/>
    <property type="match status" value="1"/>
</dbReference>
<feature type="domain" description="PG-1098 ferredoxin-like" evidence="2">
    <location>
        <begin position="281"/>
        <end position="323"/>
    </location>
</feature>
<keyword evidence="3" id="KW-0489">Methyltransferase</keyword>
<dbReference type="Gene3D" id="3.40.50.150">
    <property type="entry name" value="Vaccinia Virus protein VP39"/>
    <property type="match status" value="1"/>
</dbReference>
<dbReference type="RefSeq" id="WP_386405790.1">
    <property type="nucleotide sequence ID" value="NZ_JBHTJH010000004.1"/>
</dbReference>
<dbReference type="Pfam" id="PF22013">
    <property type="entry name" value="PG_1098_Fer"/>
    <property type="match status" value="1"/>
</dbReference>